<feature type="transmembrane region" description="Helical" evidence="1">
    <location>
        <begin position="24"/>
        <end position="46"/>
    </location>
</feature>
<name>A0A1B0A8M9_GLOPL</name>
<keyword evidence="1" id="KW-0812">Transmembrane</keyword>
<dbReference type="STRING" id="7398.A0A1B0A8M9"/>
<accession>A0A1B0A8M9</accession>
<dbReference type="SUPFAM" id="SSF81321">
    <property type="entry name" value="Family A G protein-coupled receptor-like"/>
    <property type="match status" value="1"/>
</dbReference>
<sequence length="84" mass="10113">MSMYEPGRHKKDSKKYCRYNQNKGYVVFSAMGSFFIPLTVMLYVYLKIGYVLTSRRQRIVRDAFLFIECTLRGMMYKKKKKTKM</sequence>
<protein>
    <recommendedName>
        <fullName evidence="4">G-protein coupled receptors family 1 profile domain-containing protein</fullName>
    </recommendedName>
</protein>
<evidence type="ECO:0008006" key="4">
    <source>
        <dbReference type="Google" id="ProtNLM"/>
    </source>
</evidence>
<evidence type="ECO:0000256" key="1">
    <source>
        <dbReference type="SAM" id="Phobius"/>
    </source>
</evidence>
<keyword evidence="1" id="KW-0472">Membrane</keyword>
<evidence type="ECO:0000313" key="3">
    <source>
        <dbReference type="Proteomes" id="UP000092445"/>
    </source>
</evidence>
<evidence type="ECO:0000313" key="2">
    <source>
        <dbReference type="EnsemblMetazoa" id="GPAI037810-PA"/>
    </source>
</evidence>
<dbReference type="Proteomes" id="UP000092445">
    <property type="component" value="Unassembled WGS sequence"/>
</dbReference>
<reference evidence="2" key="2">
    <citation type="submission" date="2020-05" db="UniProtKB">
        <authorList>
            <consortium name="EnsemblMetazoa"/>
        </authorList>
    </citation>
    <scope>IDENTIFICATION</scope>
    <source>
        <strain evidence="2">IAEA</strain>
    </source>
</reference>
<dbReference type="Gene3D" id="1.20.1070.10">
    <property type="entry name" value="Rhodopsin 7-helix transmembrane proteins"/>
    <property type="match status" value="1"/>
</dbReference>
<organism evidence="2 3">
    <name type="scientific">Glossina pallidipes</name>
    <name type="common">Tsetse fly</name>
    <dbReference type="NCBI Taxonomy" id="7398"/>
    <lineage>
        <taxon>Eukaryota</taxon>
        <taxon>Metazoa</taxon>
        <taxon>Ecdysozoa</taxon>
        <taxon>Arthropoda</taxon>
        <taxon>Hexapoda</taxon>
        <taxon>Insecta</taxon>
        <taxon>Pterygota</taxon>
        <taxon>Neoptera</taxon>
        <taxon>Endopterygota</taxon>
        <taxon>Diptera</taxon>
        <taxon>Brachycera</taxon>
        <taxon>Muscomorpha</taxon>
        <taxon>Hippoboscoidea</taxon>
        <taxon>Glossinidae</taxon>
        <taxon>Glossina</taxon>
    </lineage>
</organism>
<dbReference type="AlphaFoldDB" id="A0A1B0A8M9"/>
<keyword evidence="3" id="KW-1185">Reference proteome</keyword>
<dbReference type="EnsemblMetazoa" id="GPAI037810-RA">
    <property type="protein sequence ID" value="GPAI037810-PA"/>
    <property type="gene ID" value="GPAI037810"/>
</dbReference>
<keyword evidence="1" id="KW-1133">Transmembrane helix</keyword>
<proteinExistence type="predicted"/>
<dbReference type="VEuPathDB" id="VectorBase:GPAI037810"/>
<reference evidence="3" key="1">
    <citation type="submission" date="2014-03" db="EMBL/GenBank/DDBJ databases">
        <authorList>
            <person name="Aksoy S."/>
            <person name="Warren W."/>
            <person name="Wilson R.K."/>
        </authorList>
    </citation>
    <scope>NUCLEOTIDE SEQUENCE [LARGE SCALE GENOMIC DNA]</scope>
    <source>
        <strain evidence="3">IAEA</strain>
    </source>
</reference>